<dbReference type="HOGENOM" id="CLU_3088797_0_0_1"/>
<gene>
    <name evidence="1" type="ORF">M422DRAFT_262203</name>
</gene>
<name>A0A0C9TYQ8_SPHS4</name>
<evidence type="ECO:0000313" key="1">
    <source>
        <dbReference type="EMBL" id="KIJ35608.1"/>
    </source>
</evidence>
<accession>A0A0C9TYQ8</accession>
<keyword evidence="2" id="KW-1185">Reference proteome</keyword>
<evidence type="ECO:0000313" key="2">
    <source>
        <dbReference type="Proteomes" id="UP000054279"/>
    </source>
</evidence>
<dbReference type="EMBL" id="KN837187">
    <property type="protein sequence ID" value="KIJ35608.1"/>
    <property type="molecule type" value="Genomic_DNA"/>
</dbReference>
<reference evidence="1 2" key="1">
    <citation type="submission" date="2014-06" db="EMBL/GenBank/DDBJ databases">
        <title>Evolutionary Origins and Diversification of the Mycorrhizal Mutualists.</title>
        <authorList>
            <consortium name="DOE Joint Genome Institute"/>
            <consortium name="Mycorrhizal Genomics Consortium"/>
            <person name="Kohler A."/>
            <person name="Kuo A."/>
            <person name="Nagy L.G."/>
            <person name="Floudas D."/>
            <person name="Copeland A."/>
            <person name="Barry K.W."/>
            <person name="Cichocki N."/>
            <person name="Veneault-Fourrey C."/>
            <person name="LaButti K."/>
            <person name="Lindquist E.A."/>
            <person name="Lipzen A."/>
            <person name="Lundell T."/>
            <person name="Morin E."/>
            <person name="Murat C."/>
            <person name="Riley R."/>
            <person name="Ohm R."/>
            <person name="Sun H."/>
            <person name="Tunlid A."/>
            <person name="Henrissat B."/>
            <person name="Grigoriev I.V."/>
            <person name="Hibbett D.S."/>
            <person name="Martin F."/>
        </authorList>
    </citation>
    <scope>NUCLEOTIDE SEQUENCE [LARGE SCALE GENOMIC DNA]</scope>
    <source>
        <strain evidence="1 2">SS14</strain>
    </source>
</reference>
<proteinExistence type="predicted"/>
<organism evidence="1 2">
    <name type="scientific">Sphaerobolus stellatus (strain SS14)</name>
    <dbReference type="NCBI Taxonomy" id="990650"/>
    <lineage>
        <taxon>Eukaryota</taxon>
        <taxon>Fungi</taxon>
        <taxon>Dikarya</taxon>
        <taxon>Basidiomycota</taxon>
        <taxon>Agaricomycotina</taxon>
        <taxon>Agaricomycetes</taxon>
        <taxon>Phallomycetidae</taxon>
        <taxon>Geastrales</taxon>
        <taxon>Sphaerobolaceae</taxon>
        <taxon>Sphaerobolus</taxon>
    </lineage>
</organism>
<sequence>MEYLQYLALQPQTLFLVEFCISPILLVVDPIEISVQSDRLTLQMHMFMHHGN</sequence>
<protein>
    <submittedName>
        <fullName evidence="1">Uncharacterized protein</fullName>
    </submittedName>
</protein>
<dbReference type="Proteomes" id="UP000054279">
    <property type="component" value="Unassembled WGS sequence"/>
</dbReference>
<dbReference type="AlphaFoldDB" id="A0A0C9TYQ8"/>